<evidence type="ECO:0000313" key="1">
    <source>
        <dbReference type="Proteomes" id="UP000887565"/>
    </source>
</evidence>
<evidence type="ECO:0000313" key="2">
    <source>
        <dbReference type="WBParaSite" id="nRc.2.0.1.t28551-RA"/>
    </source>
</evidence>
<dbReference type="WBParaSite" id="nRc.2.0.1.t28551-RA">
    <property type="protein sequence ID" value="nRc.2.0.1.t28551-RA"/>
    <property type="gene ID" value="nRc.2.0.1.g28551"/>
</dbReference>
<organism evidence="1 2">
    <name type="scientific">Romanomermis culicivorax</name>
    <name type="common">Nematode worm</name>
    <dbReference type="NCBI Taxonomy" id="13658"/>
    <lineage>
        <taxon>Eukaryota</taxon>
        <taxon>Metazoa</taxon>
        <taxon>Ecdysozoa</taxon>
        <taxon>Nematoda</taxon>
        <taxon>Enoplea</taxon>
        <taxon>Dorylaimia</taxon>
        <taxon>Mermithida</taxon>
        <taxon>Mermithoidea</taxon>
        <taxon>Mermithidae</taxon>
        <taxon>Romanomermis</taxon>
    </lineage>
</organism>
<dbReference type="Proteomes" id="UP000887565">
    <property type="component" value="Unplaced"/>
</dbReference>
<keyword evidence="1" id="KW-1185">Reference proteome</keyword>
<reference evidence="2" key="1">
    <citation type="submission" date="2022-11" db="UniProtKB">
        <authorList>
            <consortium name="WormBaseParasite"/>
        </authorList>
    </citation>
    <scope>IDENTIFICATION</scope>
</reference>
<dbReference type="AlphaFoldDB" id="A0A915JRQ5"/>
<protein>
    <submittedName>
        <fullName evidence="2">Uncharacterized protein</fullName>
    </submittedName>
</protein>
<name>A0A915JRQ5_ROMCU</name>
<proteinExistence type="predicted"/>
<sequence length="845" mass="95495">MAASFDDTSFENSEALFNINGEDTYFGNVFEADFLKSDSLSLGKTARNDVGYGTYLLHYILGSILSLPHTRLLEKLSIEDMFFKLESIDSDVPNVIKVFTTFEAVTGKKYLHYHLFDFEEKDLFRSAEKLTKRDLTELSRKLREKGKNQGGYSLSRAKHLKIFKPSTWRPYEVTEEWRNEGSDIAILDIFSVIPSEKSPVVAKESLIPLAHLEHYVPEDFVAESKLIDAMDHLSSEKILFPRVDQGPDLFRRQLTEMFTKLATIYRTYDLKYNLKLSTSRVDHCGFIHGALNMNLKNYHKISLHVENIEMNHHDCTKMVITSNSEDILHRMTQRPILVDFRDFDTARATVKATEFVLNKKAVELPPYIQTLTEECFYAAVCLTSMNSPVSIISIRTEPKPNAERSMYESQRKAFEDKLYKAFDIVQSREKLTDMKNLRCLSRYIMGEAGSYNENQHSPKIYLRQERQILVEPVNIVSSNPELIEESIRKLPSVNIHDLISNVDHVVFPSAERSNHLAAFFHESQKLIDNADELVSIIKGMFSSQISIHQNVKPTTGDGTAGCQVIPFKKEEYHSITEKDRQLSMTSGDGMFYNFLTLLAKASNVATCSYNVIFNKKGKKSSNNVIITRMDYNSNLKNFKQLLQGCMKFDGIARSKRSDICELPYDENAKLIDPNAKLTKPSRFQLNLKTVQKVSMVTVHGMIIKDMITNIFDGDFEGLCFNMGFVAGGFAASHLADKIFGLGTRLIGVGKSYLGQALTLSSPFLRRTTSVLITYDLLNSIQKYRNNDTEALADITEDGVFLSIDAVDIGVEIAEAFGIVEELSAITGPIGLGVSAVAMIGGEIYR</sequence>
<accession>A0A915JRQ5</accession>